<dbReference type="KEGG" id="zga:ZOBELLIA_637"/>
<reference evidence="1 2" key="2">
    <citation type="journal article" date="2012" name="Environ. Microbiol.">
        <title>Characterization of the first alginolytic operons in a marine bacterium: from their emergence in marine Flavobacteriia to their independent transfers to marine Proteobacteria and human gut Bacteroides.</title>
        <authorList>
            <person name="Thomas F."/>
            <person name="Barbeyron T."/>
            <person name="Tonon T."/>
            <person name="Genicot S."/>
            <person name="Czjzek M."/>
            <person name="Michel G."/>
        </authorList>
    </citation>
    <scope>NUCLEOTIDE SEQUENCE [LARGE SCALE GENOMIC DNA]</scope>
    <source>
        <strain evidence="2">DSM 12802 / CCUG 47099 / CIP 106680 / NCIMB 13871 / Dsij</strain>
    </source>
</reference>
<sequence>MAHEATLRPLSTNYLMIKTREYPSKKAAIG</sequence>
<protein>
    <submittedName>
        <fullName evidence="1">Uncharacterized protein</fullName>
    </submittedName>
</protein>
<dbReference type="STRING" id="63186.ZOBELLIA_637"/>
<dbReference type="EMBL" id="FP476056">
    <property type="protein sequence ID" value="CAZ94708.1"/>
    <property type="molecule type" value="Genomic_DNA"/>
</dbReference>
<evidence type="ECO:0000313" key="2">
    <source>
        <dbReference type="Proteomes" id="UP000008898"/>
    </source>
</evidence>
<reference evidence="2" key="1">
    <citation type="submission" date="2009-07" db="EMBL/GenBank/DDBJ databases">
        <title>Complete genome sequence of Zobellia galactanivorans Dsij.</title>
        <authorList>
            <consortium name="Genoscope - CEA"/>
        </authorList>
    </citation>
    <scope>NUCLEOTIDE SEQUENCE [LARGE SCALE GENOMIC DNA]</scope>
    <source>
        <strain evidence="2">DSM 12802 / CCUG 47099 / CIP 106680 / NCIMB 13871 / Dsij</strain>
    </source>
</reference>
<keyword evidence="2" id="KW-1185">Reference proteome</keyword>
<dbReference type="Proteomes" id="UP000008898">
    <property type="component" value="Chromosome"/>
</dbReference>
<accession>G0L9K4</accession>
<dbReference type="AlphaFoldDB" id="G0L9K4"/>
<organism evidence="1 2">
    <name type="scientific">Zobellia galactanivorans (strain DSM 12802 / CCUG 47099 / CIP 106680 / NCIMB 13871 / Dsij)</name>
    <dbReference type="NCBI Taxonomy" id="63186"/>
    <lineage>
        <taxon>Bacteria</taxon>
        <taxon>Pseudomonadati</taxon>
        <taxon>Bacteroidota</taxon>
        <taxon>Flavobacteriia</taxon>
        <taxon>Flavobacteriales</taxon>
        <taxon>Flavobacteriaceae</taxon>
        <taxon>Zobellia</taxon>
    </lineage>
</organism>
<proteinExistence type="predicted"/>
<evidence type="ECO:0000313" key="1">
    <source>
        <dbReference type="EMBL" id="CAZ94708.1"/>
    </source>
</evidence>
<dbReference type="HOGENOM" id="CLU_3406227_0_0_10"/>
<name>G0L9K4_ZOBGA</name>
<gene>
    <name evidence="1" type="ordered locus">zobellia_637</name>
</gene>